<dbReference type="RefSeq" id="WP_142786940.1">
    <property type="nucleotide sequence ID" value="NZ_VHJK01000001.1"/>
</dbReference>
<comment type="caution">
    <text evidence="2">The sequence shown here is derived from an EMBL/GenBank/DDBJ whole genome shotgun (WGS) entry which is preliminary data.</text>
</comment>
<organism evidence="2 3">
    <name type="scientific">Erythrobacter insulae</name>
    <dbReference type="NCBI Taxonomy" id="2584124"/>
    <lineage>
        <taxon>Bacteria</taxon>
        <taxon>Pseudomonadati</taxon>
        <taxon>Pseudomonadota</taxon>
        <taxon>Alphaproteobacteria</taxon>
        <taxon>Sphingomonadales</taxon>
        <taxon>Erythrobacteraceae</taxon>
        <taxon>Erythrobacter/Porphyrobacter group</taxon>
        <taxon>Erythrobacter</taxon>
    </lineage>
</organism>
<evidence type="ECO:0008006" key="4">
    <source>
        <dbReference type="Google" id="ProtNLM"/>
    </source>
</evidence>
<keyword evidence="1" id="KW-0472">Membrane</keyword>
<keyword evidence="1" id="KW-0812">Transmembrane</keyword>
<dbReference type="Proteomes" id="UP000316343">
    <property type="component" value="Unassembled WGS sequence"/>
</dbReference>
<evidence type="ECO:0000313" key="3">
    <source>
        <dbReference type="Proteomes" id="UP000316343"/>
    </source>
</evidence>
<feature type="transmembrane region" description="Helical" evidence="1">
    <location>
        <begin position="85"/>
        <end position="105"/>
    </location>
</feature>
<keyword evidence="3" id="KW-1185">Reference proteome</keyword>
<accession>A0A547P953</accession>
<feature type="transmembrane region" description="Helical" evidence="1">
    <location>
        <begin position="54"/>
        <end position="73"/>
    </location>
</feature>
<evidence type="ECO:0000313" key="2">
    <source>
        <dbReference type="EMBL" id="TRD10678.1"/>
    </source>
</evidence>
<feature type="transmembrane region" description="Helical" evidence="1">
    <location>
        <begin position="21"/>
        <end position="42"/>
    </location>
</feature>
<feature type="transmembrane region" description="Helical" evidence="1">
    <location>
        <begin position="117"/>
        <end position="137"/>
    </location>
</feature>
<dbReference type="EMBL" id="VHJK01000001">
    <property type="protein sequence ID" value="TRD10678.1"/>
    <property type="molecule type" value="Genomic_DNA"/>
</dbReference>
<proteinExistence type="predicted"/>
<reference evidence="2 3" key="1">
    <citation type="submission" date="2019-06" db="EMBL/GenBank/DDBJ databases">
        <title>Erythrobacter insulae sp. nov., isolated from a tidal flat.</title>
        <authorList>
            <person name="Yoon J.-H."/>
        </authorList>
    </citation>
    <scope>NUCLEOTIDE SEQUENCE [LARGE SCALE GENOMIC DNA]</scope>
    <source>
        <strain evidence="2 3">JBTF-M21</strain>
    </source>
</reference>
<dbReference type="AlphaFoldDB" id="A0A547P953"/>
<protein>
    <recommendedName>
        <fullName evidence="4">Sugar transporter</fullName>
    </recommendedName>
</protein>
<name>A0A547P953_9SPHN</name>
<evidence type="ECO:0000256" key="1">
    <source>
        <dbReference type="SAM" id="Phobius"/>
    </source>
</evidence>
<keyword evidence="1" id="KW-1133">Transmembrane helix</keyword>
<gene>
    <name evidence="2" type="ORF">FGU71_01545</name>
</gene>
<sequence>MQNEPMIGQTGTLQIRFVGGLTLIWALYGAARFLAVQFGILGDPHTASAELAHFASYPIWASAFWALTVWGCIAGSAMLLLRSSWAIQAFVVAVIGLIGTSAYQLSLSINPFAFEAMPIAMATWIIAVASILFASIADNAGQLG</sequence>
<dbReference type="OrthoDB" id="5801787at2"/>